<evidence type="ECO:0000259" key="6">
    <source>
        <dbReference type="Pfam" id="PF01494"/>
    </source>
</evidence>
<keyword evidence="3" id="KW-0274">FAD</keyword>
<reference evidence="7" key="1">
    <citation type="submission" date="2020-11" db="EMBL/GenBank/DDBJ databases">
        <authorList>
            <consortium name="DOE Joint Genome Institute"/>
            <person name="Ahrendt S."/>
            <person name="Riley R."/>
            <person name="Andreopoulos W."/>
            <person name="Labutti K."/>
            <person name="Pangilinan J."/>
            <person name="Ruiz-Duenas F.J."/>
            <person name="Barrasa J.M."/>
            <person name="Sanchez-Garcia M."/>
            <person name="Camarero S."/>
            <person name="Miyauchi S."/>
            <person name="Serrano A."/>
            <person name="Linde D."/>
            <person name="Babiker R."/>
            <person name="Drula E."/>
            <person name="Ayuso-Fernandez I."/>
            <person name="Pacheco R."/>
            <person name="Padilla G."/>
            <person name="Ferreira P."/>
            <person name="Barriuso J."/>
            <person name="Kellner H."/>
            <person name="Castanera R."/>
            <person name="Alfaro M."/>
            <person name="Ramirez L."/>
            <person name="Pisabarro A.G."/>
            <person name="Kuo A."/>
            <person name="Tritt A."/>
            <person name="Lipzen A."/>
            <person name="He G."/>
            <person name="Yan M."/>
            <person name="Ng V."/>
            <person name="Cullen D."/>
            <person name="Martin F."/>
            <person name="Rosso M.-N."/>
            <person name="Henrissat B."/>
            <person name="Hibbett D."/>
            <person name="Martinez A.T."/>
            <person name="Grigoriev I.V."/>
        </authorList>
    </citation>
    <scope>NUCLEOTIDE SEQUENCE</scope>
    <source>
        <strain evidence="7">CBS 247.69</strain>
    </source>
</reference>
<dbReference type="PROSITE" id="PS51257">
    <property type="entry name" value="PROKAR_LIPOPROTEIN"/>
    <property type="match status" value="1"/>
</dbReference>
<keyword evidence="8" id="KW-1185">Reference proteome</keyword>
<evidence type="ECO:0000256" key="3">
    <source>
        <dbReference type="ARBA" id="ARBA00022827"/>
    </source>
</evidence>
<dbReference type="Proteomes" id="UP000807353">
    <property type="component" value="Unassembled WGS sequence"/>
</dbReference>
<proteinExistence type="inferred from homology"/>
<keyword evidence="4" id="KW-0560">Oxidoreductase</keyword>
<sequence length="477" mass="53305">MGLTNKSTNQASCTVHFLIIGGGIAGLACATALRRVGHRVTVLEKDNYPEHALGGCRMAPNLTKILYHWGLEEEVQAIAIKSESIALLLYESGEHLGRHRWAEEDMEETEGEFVLAQHSAFWKLLFDTARAHGADIRLNTHVSSVDLRRQSVTLESGQVLQADIIIGADGPTGLTREILQGKAGVAVKPGVLNMYSTTIPKARIMEDPELTFLYGEQTNMYSWLGNEHCVVGFPTGDTQFALYAYGPNETPGERGRIAPKHELDAMLATSEPRLRKLAQLADPPTQVPLDEYPELDNWVHEGGRLVVIGEAAHPLPSGSVQACAMAVEDGAVLAKLFSHLRTKDQISSFLWAFQDLRQPRCNSVVTKELRIIHFMTMPPGERQESRDSSMRAKRDAGIGILQAYDNHDEPREWTEIKEVFGYDAEDEADNWWVEWGILRERSMGVDVSESSGTLAQRLRFPRHETYSRHVHHQNQKI</sequence>
<evidence type="ECO:0000256" key="5">
    <source>
        <dbReference type="ARBA" id="ARBA00023033"/>
    </source>
</evidence>
<dbReference type="AlphaFoldDB" id="A0A9P5XYR9"/>
<keyword evidence="2" id="KW-0285">Flavoprotein</keyword>
<evidence type="ECO:0000256" key="4">
    <source>
        <dbReference type="ARBA" id="ARBA00023002"/>
    </source>
</evidence>
<dbReference type="InterPro" id="IPR036188">
    <property type="entry name" value="FAD/NAD-bd_sf"/>
</dbReference>
<dbReference type="InterPro" id="IPR002938">
    <property type="entry name" value="FAD-bd"/>
</dbReference>
<evidence type="ECO:0000313" key="7">
    <source>
        <dbReference type="EMBL" id="KAF9459027.1"/>
    </source>
</evidence>
<evidence type="ECO:0000256" key="2">
    <source>
        <dbReference type="ARBA" id="ARBA00022630"/>
    </source>
</evidence>
<evidence type="ECO:0000313" key="8">
    <source>
        <dbReference type="Proteomes" id="UP000807353"/>
    </source>
</evidence>
<organism evidence="7 8">
    <name type="scientific">Collybia nuda</name>
    <dbReference type="NCBI Taxonomy" id="64659"/>
    <lineage>
        <taxon>Eukaryota</taxon>
        <taxon>Fungi</taxon>
        <taxon>Dikarya</taxon>
        <taxon>Basidiomycota</taxon>
        <taxon>Agaricomycotina</taxon>
        <taxon>Agaricomycetes</taxon>
        <taxon>Agaricomycetidae</taxon>
        <taxon>Agaricales</taxon>
        <taxon>Tricholomatineae</taxon>
        <taxon>Clitocybaceae</taxon>
        <taxon>Collybia</taxon>
    </lineage>
</organism>
<dbReference type="GO" id="GO:0071949">
    <property type="term" value="F:FAD binding"/>
    <property type="evidence" value="ECO:0007669"/>
    <property type="project" value="InterPro"/>
</dbReference>
<accession>A0A9P5XYR9</accession>
<dbReference type="PANTHER" id="PTHR13789">
    <property type="entry name" value="MONOOXYGENASE"/>
    <property type="match status" value="1"/>
</dbReference>
<dbReference type="InterPro" id="IPR050493">
    <property type="entry name" value="FAD-dep_Monooxygenase_BioMet"/>
</dbReference>
<comment type="caution">
    <text evidence="7">The sequence shown here is derived from an EMBL/GenBank/DDBJ whole genome shotgun (WGS) entry which is preliminary data.</text>
</comment>
<dbReference type="Gene3D" id="3.50.50.60">
    <property type="entry name" value="FAD/NAD(P)-binding domain"/>
    <property type="match status" value="1"/>
</dbReference>
<dbReference type="OrthoDB" id="420606at2759"/>
<evidence type="ECO:0000256" key="1">
    <source>
        <dbReference type="ARBA" id="ARBA00007992"/>
    </source>
</evidence>
<dbReference type="EMBL" id="MU150325">
    <property type="protein sequence ID" value="KAF9459027.1"/>
    <property type="molecule type" value="Genomic_DNA"/>
</dbReference>
<name>A0A9P5XYR9_9AGAR</name>
<comment type="similarity">
    <text evidence="1">Belongs to the paxM FAD-dependent monooxygenase family.</text>
</comment>
<gene>
    <name evidence="7" type="ORF">BDZ94DRAFT_1062733</name>
</gene>
<dbReference type="Pfam" id="PF01494">
    <property type="entry name" value="FAD_binding_3"/>
    <property type="match status" value="1"/>
</dbReference>
<dbReference type="SUPFAM" id="SSF51905">
    <property type="entry name" value="FAD/NAD(P)-binding domain"/>
    <property type="match status" value="1"/>
</dbReference>
<keyword evidence="5" id="KW-0503">Monooxygenase</keyword>
<feature type="domain" description="FAD-binding" evidence="6">
    <location>
        <begin position="16"/>
        <end position="365"/>
    </location>
</feature>
<dbReference type="PRINTS" id="PR00420">
    <property type="entry name" value="RNGMNOXGNASE"/>
</dbReference>
<dbReference type="PANTHER" id="PTHR13789:SF147">
    <property type="entry name" value="PUTATIVE (AFU_ORTHOLOGUE AFUA_2G01950)-RELATED"/>
    <property type="match status" value="1"/>
</dbReference>
<protein>
    <recommendedName>
        <fullName evidence="6">FAD-binding domain-containing protein</fullName>
    </recommendedName>
</protein>
<dbReference type="GO" id="GO:0004497">
    <property type="term" value="F:monooxygenase activity"/>
    <property type="evidence" value="ECO:0007669"/>
    <property type="project" value="UniProtKB-KW"/>
</dbReference>